<evidence type="ECO:0000256" key="6">
    <source>
        <dbReference type="ARBA" id="ARBA00023159"/>
    </source>
</evidence>
<dbReference type="EMBL" id="CP031389">
    <property type="protein sequence ID" value="QPH10659.1"/>
    <property type="molecule type" value="Genomic_DNA"/>
</dbReference>
<proteinExistence type="inferred from homology"/>
<dbReference type="Gene3D" id="6.10.140.1520">
    <property type="match status" value="1"/>
</dbReference>
<dbReference type="InterPro" id="IPR009244">
    <property type="entry name" value="Mediatior_Med7"/>
</dbReference>
<evidence type="ECO:0000256" key="10">
    <source>
        <dbReference type="RuleBase" id="RU364060"/>
    </source>
</evidence>
<dbReference type="GO" id="GO:0016592">
    <property type="term" value="C:mediator complex"/>
    <property type="evidence" value="ECO:0007669"/>
    <property type="project" value="InterPro"/>
</dbReference>
<comment type="similarity">
    <text evidence="2 10">Belongs to the Mediator complex subunit 7 family.</text>
</comment>
<dbReference type="GO" id="GO:0003712">
    <property type="term" value="F:transcription coregulator activity"/>
    <property type="evidence" value="ECO:0007669"/>
    <property type="project" value="InterPro"/>
</dbReference>
<dbReference type="InterPro" id="IPR044888">
    <property type="entry name" value="Mediatior_Med7_sf"/>
</dbReference>
<evidence type="ECO:0000256" key="4">
    <source>
        <dbReference type="ARBA" id="ARBA00020631"/>
    </source>
</evidence>
<organism evidence="11 12">
    <name type="scientific">Epichloe festucae (strain Fl1)</name>
    <dbReference type="NCBI Taxonomy" id="877507"/>
    <lineage>
        <taxon>Eukaryota</taxon>
        <taxon>Fungi</taxon>
        <taxon>Dikarya</taxon>
        <taxon>Ascomycota</taxon>
        <taxon>Pezizomycotina</taxon>
        <taxon>Sordariomycetes</taxon>
        <taxon>Hypocreomycetidae</taxon>
        <taxon>Hypocreales</taxon>
        <taxon>Clavicipitaceae</taxon>
        <taxon>Epichloe</taxon>
    </lineage>
</organism>
<evidence type="ECO:0000256" key="1">
    <source>
        <dbReference type="ARBA" id="ARBA00004123"/>
    </source>
</evidence>
<keyword evidence="8 10" id="KW-0539">Nucleus</keyword>
<dbReference type="PANTHER" id="PTHR21428:SF11">
    <property type="entry name" value="MEDIATOR OF RNA POLYMERASE II TRANSCRIPTION SUBUNIT 7"/>
    <property type="match status" value="1"/>
</dbReference>
<gene>
    <name evidence="11" type="ORF">C2857_002075</name>
</gene>
<dbReference type="SUPFAM" id="SSF140718">
    <property type="entry name" value="Mediator hinge subcomplex-like"/>
    <property type="match status" value="1"/>
</dbReference>
<dbReference type="OrthoDB" id="10253553at2759"/>
<comment type="subcellular location">
    <subcellularLocation>
        <location evidence="1 10">Nucleus</location>
    </subcellularLocation>
</comment>
<comment type="function">
    <text evidence="9">Component of the Mediator complex, a coactivator involved in the regulated transcription of nearly all RNA polymerase II-dependent genes. Mediator functions as a bridge to convey information from gene-specific regulatory proteins to the basal RNA polymerase II transcription machinery. Mediator is recruited to promoters by direct interactions with regulatory proteins and serves as a scaffold for the assembly of a functional preinitiation complex with RNA polymerase II and the general transcription factors.</text>
</comment>
<evidence type="ECO:0000313" key="11">
    <source>
        <dbReference type="EMBL" id="QPH10659.1"/>
    </source>
</evidence>
<evidence type="ECO:0000256" key="7">
    <source>
        <dbReference type="ARBA" id="ARBA00023163"/>
    </source>
</evidence>
<evidence type="ECO:0000256" key="2">
    <source>
        <dbReference type="ARBA" id="ARBA00009994"/>
    </source>
</evidence>
<dbReference type="Pfam" id="PF05983">
    <property type="entry name" value="Med7"/>
    <property type="match status" value="1"/>
</dbReference>
<dbReference type="AlphaFoldDB" id="A0A7U3Q049"/>
<dbReference type="GO" id="GO:0070847">
    <property type="term" value="C:core mediator complex"/>
    <property type="evidence" value="ECO:0007669"/>
    <property type="project" value="TreeGrafter"/>
</dbReference>
<dbReference type="Proteomes" id="UP000594364">
    <property type="component" value="Chromosome 5"/>
</dbReference>
<dbReference type="Gene3D" id="6.10.140.200">
    <property type="match status" value="1"/>
</dbReference>
<dbReference type="InterPro" id="IPR037212">
    <property type="entry name" value="Med7/Med21-like"/>
</dbReference>
<dbReference type="GO" id="GO:0006357">
    <property type="term" value="P:regulation of transcription by RNA polymerase II"/>
    <property type="evidence" value="ECO:0007669"/>
    <property type="project" value="InterPro"/>
</dbReference>
<keyword evidence="12" id="KW-1185">Reference proteome</keyword>
<accession>A0A7U3Q049</accession>
<keyword evidence="6 10" id="KW-0010">Activator</keyword>
<reference evidence="11 12" key="1">
    <citation type="journal article" date="2018" name="PLoS Genet.">
        <title>Repeat elements organise 3D genome structure and mediate transcription in the filamentous fungus Epichloe festucae.</title>
        <authorList>
            <person name="Winter D.J."/>
            <person name="Ganley A.R.D."/>
            <person name="Young C.A."/>
            <person name="Liachko I."/>
            <person name="Schardl C.L."/>
            <person name="Dupont P.Y."/>
            <person name="Berry D."/>
            <person name="Ram A."/>
            <person name="Scott B."/>
            <person name="Cox M.P."/>
        </authorList>
    </citation>
    <scope>NUCLEOTIDE SEQUENCE [LARGE SCALE GENOMIC DNA]</scope>
    <source>
        <strain evidence="11 12">Fl1</strain>
    </source>
</reference>
<name>A0A7U3Q049_EPIFF</name>
<comment type="subunit">
    <text evidence="3 10">Component of the Mediator complex.</text>
</comment>
<evidence type="ECO:0000256" key="5">
    <source>
        <dbReference type="ARBA" id="ARBA00023015"/>
    </source>
</evidence>
<dbReference type="PANTHER" id="PTHR21428">
    <property type="entry name" value="MEDIATOR OF RNA POLYMERASE II TRANSCRIPTION SUBUNIT 7"/>
    <property type="match status" value="1"/>
</dbReference>
<evidence type="ECO:0000256" key="3">
    <source>
        <dbReference type="ARBA" id="ARBA00011837"/>
    </source>
</evidence>
<keyword evidence="7 10" id="KW-0804">Transcription</keyword>
<evidence type="ECO:0000256" key="8">
    <source>
        <dbReference type="ARBA" id="ARBA00023242"/>
    </source>
</evidence>
<evidence type="ECO:0000313" key="12">
    <source>
        <dbReference type="Proteomes" id="UP000594364"/>
    </source>
</evidence>
<protein>
    <recommendedName>
        <fullName evidence="4 10">Mediator of RNA polymerase II transcription subunit 7</fullName>
    </recommendedName>
</protein>
<keyword evidence="5 10" id="KW-0805">Transcription regulation</keyword>
<evidence type="ECO:0000256" key="9">
    <source>
        <dbReference type="ARBA" id="ARBA00025687"/>
    </source>
</evidence>
<sequence>MAEQEAHSLASTFPNPPSFWKDFTPDRVARIEELRNSFAGAGDSSASAVRIPGLPQELTNLQPPVEPADGRWRVFGDQYMLDDKLPTLEDQGIANLPKLNLPASKDAKHYDRAFELKKLVKSLLLNFLELSGTLSRNPADAESKIQDLRTLFINIHHILNEYRPHQARESAIAMMQNHLDKTRSETVAIRTQVDRARRVLEGLGSLGLGEQEKLGSGRIDEESVEEELALRWEREIWAATDAEFSS</sequence>